<dbReference type="InterPro" id="IPR011701">
    <property type="entry name" value="MFS"/>
</dbReference>
<gene>
    <name evidence="8" type="ORF">OO013_10790</name>
</gene>
<dbReference type="InterPro" id="IPR036259">
    <property type="entry name" value="MFS_trans_sf"/>
</dbReference>
<keyword evidence="9" id="KW-1185">Reference proteome</keyword>
<feature type="transmembrane region" description="Helical" evidence="6">
    <location>
        <begin position="260"/>
        <end position="282"/>
    </location>
</feature>
<keyword evidence="4 6" id="KW-1133">Transmembrane helix</keyword>
<dbReference type="InterPro" id="IPR020846">
    <property type="entry name" value="MFS_dom"/>
</dbReference>
<feature type="transmembrane region" description="Helical" evidence="6">
    <location>
        <begin position="152"/>
        <end position="173"/>
    </location>
</feature>
<feature type="transmembrane region" description="Helical" evidence="6">
    <location>
        <begin position="85"/>
        <end position="104"/>
    </location>
</feature>
<comment type="subcellular location">
    <subcellularLocation>
        <location evidence="1">Membrane</location>
        <topology evidence="1">Multi-pass membrane protein</topology>
    </subcellularLocation>
</comment>
<reference evidence="8 9" key="1">
    <citation type="submission" date="2022-11" db="EMBL/GenBank/DDBJ databases">
        <title>The characterization of three novel Bacteroidetes species and genomic analysis of their roles in tidal elemental geochemical cycles.</title>
        <authorList>
            <person name="Ma K."/>
        </authorList>
    </citation>
    <scope>NUCLEOTIDE SEQUENCE [LARGE SCALE GENOMIC DNA]</scope>
    <source>
        <strain evidence="8 9">M17</strain>
    </source>
</reference>
<keyword evidence="5 6" id="KW-0472">Membrane</keyword>
<comment type="caution">
    <text evidence="8">The sequence shown here is derived from an EMBL/GenBank/DDBJ whole genome shotgun (WGS) entry which is preliminary data.</text>
</comment>
<dbReference type="Gene3D" id="1.20.1250.20">
    <property type="entry name" value="MFS general substrate transporter like domains"/>
    <property type="match status" value="1"/>
</dbReference>
<keyword evidence="2" id="KW-0813">Transport</keyword>
<dbReference type="RefSeq" id="WP_266056815.1">
    <property type="nucleotide sequence ID" value="NZ_JAPFQN010000005.1"/>
</dbReference>
<organism evidence="8 9">
    <name type="scientific">Mangrovivirga halotolerans</name>
    <dbReference type="NCBI Taxonomy" id="2993936"/>
    <lineage>
        <taxon>Bacteria</taxon>
        <taxon>Pseudomonadati</taxon>
        <taxon>Bacteroidota</taxon>
        <taxon>Cytophagia</taxon>
        <taxon>Cytophagales</taxon>
        <taxon>Mangrovivirgaceae</taxon>
        <taxon>Mangrovivirga</taxon>
    </lineage>
</organism>
<evidence type="ECO:0000256" key="4">
    <source>
        <dbReference type="ARBA" id="ARBA00022989"/>
    </source>
</evidence>
<feature type="transmembrane region" description="Helical" evidence="6">
    <location>
        <begin position="12"/>
        <end position="32"/>
    </location>
</feature>
<evidence type="ECO:0000256" key="5">
    <source>
        <dbReference type="ARBA" id="ARBA00023136"/>
    </source>
</evidence>
<feature type="transmembrane region" description="Helical" evidence="6">
    <location>
        <begin position="302"/>
        <end position="324"/>
    </location>
</feature>
<protein>
    <submittedName>
        <fullName evidence="8">MFS transporter</fullName>
    </submittedName>
</protein>
<dbReference type="Proteomes" id="UP001209885">
    <property type="component" value="Unassembled WGS sequence"/>
</dbReference>
<feature type="transmembrane region" description="Helical" evidence="6">
    <location>
        <begin position="356"/>
        <end position="377"/>
    </location>
</feature>
<evidence type="ECO:0000256" key="1">
    <source>
        <dbReference type="ARBA" id="ARBA00004141"/>
    </source>
</evidence>
<feature type="transmembrane region" description="Helical" evidence="6">
    <location>
        <begin position="331"/>
        <end position="350"/>
    </location>
</feature>
<feature type="domain" description="Major facilitator superfamily (MFS) profile" evidence="7">
    <location>
        <begin position="15"/>
        <end position="447"/>
    </location>
</feature>
<evidence type="ECO:0000256" key="6">
    <source>
        <dbReference type="SAM" id="Phobius"/>
    </source>
</evidence>
<evidence type="ECO:0000313" key="8">
    <source>
        <dbReference type="EMBL" id="MCX2744356.1"/>
    </source>
</evidence>
<dbReference type="PANTHER" id="PTHR19432:SF35">
    <property type="entry name" value="SOLUTE CARRIER FAMILY 45 MEMBER 3 ISOFORM X1"/>
    <property type="match status" value="1"/>
</dbReference>
<name>A0ABT3RRE6_9BACT</name>
<feature type="transmembrane region" description="Helical" evidence="6">
    <location>
        <begin position="421"/>
        <end position="442"/>
    </location>
</feature>
<dbReference type="SUPFAM" id="SSF103473">
    <property type="entry name" value="MFS general substrate transporter"/>
    <property type="match status" value="1"/>
</dbReference>
<keyword evidence="3 6" id="KW-0812">Transmembrane</keyword>
<evidence type="ECO:0000313" key="9">
    <source>
        <dbReference type="Proteomes" id="UP001209885"/>
    </source>
</evidence>
<evidence type="ECO:0000256" key="2">
    <source>
        <dbReference type="ARBA" id="ARBA00022448"/>
    </source>
</evidence>
<dbReference type="Pfam" id="PF07690">
    <property type="entry name" value="MFS_1"/>
    <property type="match status" value="1"/>
</dbReference>
<feature type="transmembrane region" description="Helical" evidence="6">
    <location>
        <begin position="193"/>
        <end position="214"/>
    </location>
</feature>
<accession>A0ABT3RRE6</accession>
<sequence length="457" mass="50085">MSTGTKKMPKLSFLDIWLLSFGFLGIQFGFALQNANASRILQTFGADVEHLSWFWLAAPLTGLIVQPIVGHYSDRTWNKVGRRKPYFLVGAILASIALILMPNAGQFAQFMPAMFVGAGFLMIMDASINIAMEPFRALVADMLPSDQRTLGFSVQTTLIGIGAVIGSALPYILKNYLGIDEPAAENEVPLNVIYSFFIGAAVLIISILITVSGVKEYSPEEYEAYHGKAPDEEEEAGFFQIFKDFANIPNNMWRLGLVQFFSWFALFSMWVFTTPAIAQHIYGLPISDTSSAAYNDAGDWVGIIFGVYNLVSAIYAFFILPFLAKITSRKMAHSISLICGAIGFFSVYFITNEDYLILSMIGIGIAWASILAMPYAILAGSIPSGKMGVYMGIFNFFIVIPQIINGIFGGPLIKNVFGEQAIYALIIAGCSFTLAAILVVFVKDEDEPEADETVVDI</sequence>
<dbReference type="PANTHER" id="PTHR19432">
    <property type="entry name" value="SUGAR TRANSPORTER"/>
    <property type="match status" value="1"/>
</dbReference>
<proteinExistence type="predicted"/>
<feature type="transmembrane region" description="Helical" evidence="6">
    <location>
        <begin position="389"/>
        <end position="409"/>
    </location>
</feature>
<dbReference type="PROSITE" id="PS50850">
    <property type="entry name" value="MFS"/>
    <property type="match status" value="1"/>
</dbReference>
<evidence type="ECO:0000256" key="3">
    <source>
        <dbReference type="ARBA" id="ARBA00022692"/>
    </source>
</evidence>
<feature type="transmembrane region" description="Helical" evidence="6">
    <location>
        <begin position="52"/>
        <end position="73"/>
    </location>
</feature>
<evidence type="ECO:0000259" key="7">
    <source>
        <dbReference type="PROSITE" id="PS50850"/>
    </source>
</evidence>
<feature type="transmembrane region" description="Helical" evidence="6">
    <location>
        <begin position="110"/>
        <end position="131"/>
    </location>
</feature>
<dbReference type="EMBL" id="JAPFQN010000005">
    <property type="protein sequence ID" value="MCX2744356.1"/>
    <property type="molecule type" value="Genomic_DNA"/>
</dbReference>